<organism evidence="2 3">
    <name type="scientific">Aerococcus sanguinicola</name>
    <dbReference type="NCBI Taxonomy" id="119206"/>
    <lineage>
        <taxon>Bacteria</taxon>
        <taxon>Bacillati</taxon>
        <taxon>Bacillota</taxon>
        <taxon>Bacilli</taxon>
        <taxon>Lactobacillales</taxon>
        <taxon>Aerococcaceae</taxon>
        <taxon>Aerococcus</taxon>
    </lineage>
</organism>
<feature type="transmembrane region" description="Helical" evidence="1">
    <location>
        <begin position="98"/>
        <end position="122"/>
    </location>
</feature>
<evidence type="ECO:0000256" key="1">
    <source>
        <dbReference type="SAM" id="Phobius"/>
    </source>
</evidence>
<keyword evidence="1" id="KW-0472">Membrane</keyword>
<feature type="transmembrane region" description="Helical" evidence="1">
    <location>
        <begin position="235"/>
        <end position="256"/>
    </location>
</feature>
<feature type="transmembrane region" description="Helical" evidence="1">
    <location>
        <begin position="181"/>
        <end position="214"/>
    </location>
</feature>
<proteinExistence type="predicted"/>
<dbReference type="EMBL" id="VYWO01000001">
    <property type="protein sequence ID" value="KAA9302217.1"/>
    <property type="molecule type" value="Genomic_DNA"/>
</dbReference>
<feature type="transmembrane region" description="Helical" evidence="1">
    <location>
        <begin position="297"/>
        <end position="315"/>
    </location>
</feature>
<feature type="transmembrane region" description="Helical" evidence="1">
    <location>
        <begin position="59"/>
        <end position="78"/>
    </location>
</feature>
<feature type="transmembrane region" description="Helical" evidence="1">
    <location>
        <begin position="352"/>
        <end position="375"/>
    </location>
</feature>
<evidence type="ECO:0000313" key="3">
    <source>
        <dbReference type="Proteomes" id="UP000327148"/>
    </source>
</evidence>
<protein>
    <submittedName>
        <fullName evidence="2">Oligosaccharide repeat unit polymerase</fullName>
    </submittedName>
</protein>
<dbReference type="AlphaFoldDB" id="A0A5N1GMM3"/>
<feature type="transmembrane region" description="Helical" evidence="1">
    <location>
        <begin position="387"/>
        <end position="405"/>
    </location>
</feature>
<dbReference type="NCBIfam" id="TIGR04370">
    <property type="entry name" value="glyco_rpt_poly"/>
    <property type="match status" value="1"/>
</dbReference>
<dbReference type="RefSeq" id="WP_070430341.1">
    <property type="nucleotide sequence ID" value="NZ_VYWO01000001.1"/>
</dbReference>
<feature type="transmembrane region" description="Helical" evidence="1">
    <location>
        <begin position="143"/>
        <end position="169"/>
    </location>
</feature>
<name>A0A5N1GMM3_9LACT</name>
<feature type="transmembrane region" description="Helical" evidence="1">
    <location>
        <begin position="29"/>
        <end position="47"/>
    </location>
</feature>
<sequence length="434" mass="50093">MFILWLPILTSVVFLFIYNAIKKRLDLPVILFNVVWSVLFTKGLLNLQNIQIINFEKSYFILIFEVFLICFNLAQILFIKDNNNLLEKQSYKIAEGKYTIVLTCILVALLVLLRKSIGYILSGNFYAIRAAMYYEQVGQSNSLYSSGVETVLVQWVINGILIALAIIITNLNIQHKCSNKLFLYTIVVCTTFALLTAGRIMLLKLIIIFIISYLTNNIKFLMRYSKKNNQIYIRKYLTSTEIIFIVLFLLAIFITIGRNLSAGFNTASISETFINYLLSPIEYLLVLVDHALPFEQYFYGSVFFGGIFQIIEIILKNITTINFTFGFQQVIDETSQFLQLSDGSYYNAFPTAIYYFIRDGGLLGVAIDSFLFSFITAKLFNNKNKNLIFQGYYILGLFLIIYSVFRWEPMIAEFWFTVIAIPLLSSKYFNKPIK</sequence>
<comment type="caution">
    <text evidence="2">The sequence shown here is derived from an EMBL/GenBank/DDBJ whole genome shotgun (WGS) entry which is preliminary data.</text>
</comment>
<keyword evidence="1" id="KW-0812">Transmembrane</keyword>
<keyword evidence="1" id="KW-1133">Transmembrane helix</keyword>
<accession>A0A5N1GMM3</accession>
<reference evidence="2 3" key="1">
    <citation type="submission" date="2019-09" db="EMBL/GenBank/DDBJ databases">
        <title>Draft genome sequence assemblies of isolates from the urinary tract.</title>
        <authorList>
            <person name="Mores C.R."/>
            <person name="Putonti C."/>
            <person name="Wolfe A.J."/>
        </authorList>
    </citation>
    <scope>NUCLEOTIDE SEQUENCE [LARGE SCALE GENOMIC DNA]</scope>
    <source>
        <strain evidence="2 3">UMB623</strain>
    </source>
</reference>
<evidence type="ECO:0000313" key="2">
    <source>
        <dbReference type="EMBL" id="KAA9302217.1"/>
    </source>
</evidence>
<gene>
    <name evidence="2" type="ORF">F6I03_03110</name>
</gene>
<dbReference type="Proteomes" id="UP000327148">
    <property type="component" value="Unassembled WGS sequence"/>
</dbReference>